<dbReference type="Proteomes" id="UP000753961">
    <property type="component" value="Unassembled WGS sequence"/>
</dbReference>
<dbReference type="InterPro" id="IPR036514">
    <property type="entry name" value="SGNH_hydro_sf"/>
</dbReference>
<dbReference type="EMBL" id="JAHVHU010000006">
    <property type="protein sequence ID" value="MBY5957693.1"/>
    <property type="molecule type" value="Genomic_DNA"/>
</dbReference>
<accession>A0A953HTP5</accession>
<comment type="caution">
    <text evidence="2">The sequence shown here is derived from an EMBL/GenBank/DDBJ whole genome shotgun (WGS) entry which is preliminary data.</text>
</comment>
<evidence type="ECO:0000313" key="2">
    <source>
        <dbReference type="EMBL" id="MBY5957693.1"/>
    </source>
</evidence>
<gene>
    <name evidence="2" type="ORF">KUV50_06105</name>
</gene>
<feature type="domain" description="SGNH hydrolase-type esterase" evidence="1">
    <location>
        <begin position="72"/>
        <end position="217"/>
    </location>
</feature>
<dbReference type="AlphaFoldDB" id="A0A953HTP5"/>
<reference evidence="2" key="1">
    <citation type="submission" date="2021-06" db="EMBL/GenBank/DDBJ databases">
        <title>44 bacteria genomes isolated from Dapeng, Shenzhen.</title>
        <authorList>
            <person name="Zheng W."/>
            <person name="Yu S."/>
            <person name="Huang Y."/>
        </authorList>
    </citation>
    <scope>NUCLEOTIDE SEQUENCE</scope>
    <source>
        <strain evidence="2">DP5N28-2</strain>
    </source>
</reference>
<dbReference type="SUPFAM" id="SSF52266">
    <property type="entry name" value="SGNH hydrolase"/>
    <property type="match status" value="1"/>
</dbReference>
<dbReference type="GO" id="GO:0004622">
    <property type="term" value="F:phosphatidylcholine lysophospholipase activity"/>
    <property type="evidence" value="ECO:0007669"/>
    <property type="project" value="TreeGrafter"/>
</dbReference>
<keyword evidence="3" id="KW-1185">Reference proteome</keyword>
<organism evidence="2 3">
    <name type="scientific">Membranihabitans marinus</name>
    <dbReference type="NCBI Taxonomy" id="1227546"/>
    <lineage>
        <taxon>Bacteria</taxon>
        <taxon>Pseudomonadati</taxon>
        <taxon>Bacteroidota</taxon>
        <taxon>Saprospiria</taxon>
        <taxon>Saprospirales</taxon>
        <taxon>Saprospiraceae</taxon>
        <taxon>Membranihabitans</taxon>
    </lineage>
</organism>
<evidence type="ECO:0000313" key="3">
    <source>
        <dbReference type="Proteomes" id="UP000753961"/>
    </source>
</evidence>
<name>A0A953HTP5_9BACT</name>
<sequence>MIFGNLSTWSICVFFLITASSGLHGQSKDQSRRDALQSTIDQFSKDRKDGKHGEPDVIFVGSSSFRGYKGFEEDYKGINAINLGFGGSLLSDVLYFFDELIEPYDPKQIIVYEGDNDLNAGMSAEEFMADVRAFVRLVNIRKPGAHISFLTPKPSPARRKITPKYEAANQALYEYAKNTEGVDFIDVSQPMYRLDGTIRPEIWTSDSLHMNRKGYEIWGPIIRSYIRE</sequence>
<evidence type="ECO:0000259" key="1">
    <source>
        <dbReference type="Pfam" id="PF13472"/>
    </source>
</evidence>
<dbReference type="Pfam" id="PF13472">
    <property type="entry name" value="Lipase_GDSL_2"/>
    <property type="match status" value="1"/>
</dbReference>
<dbReference type="PANTHER" id="PTHR30383">
    <property type="entry name" value="THIOESTERASE 1/PROTEASE 1/LYSOPHOSPHOLIPASE L1"/>
    <property type="match status" value="1"/>
</dbReference>
<protein>
    <recommendedName>
        <fullName evidence="1">SGNH hydrolase-type esterase domain-containing protein</fullName>
    </recommendedName>
</protein>
<dbReference type="Gene3D" id="3.40.50.1110">
    <property type="entry name" value="SGNH hydrolase"/>
    <property type="match status" value="1"/>
</dbReference>
<proteinExistence type="predicted"/>
<dbReference type="InterPro" id="IPR051532">
    <property type="entry name" value="Ester_Hydrolysis_Enzymes"/>
</dbReference>
<dbReference type="RefSeq" id="WP_222579217.1">
    <property type="nucleotide sequence ID" value="NZ_JAHVHU010000006.1"/>
</dbReference>
<dbReference type="InterPro" id="IPR013830">
    <property type="entry name" value="SGNH_hydro"/>
</dbReference>
<dbReference type="PANTHER" id="PTHR30383:SF5">
    <property type="entry name" value="SGNH HYDROLASE-TYPE ESTERASE DOMAIN-CONTAINING PROTEIN"/>
    <property type="match status" value="1"/>
</dbReference>